<name>A0ABQ1UGD9_9BACT</name>
<comment type="caution">
    <text evidence="2">The sequence shown here is derived from an EMBL/GenBank/DDBJ whole genome shotgun (WGS) entry which is preliminary data.</text>
</comment>
<dbReference type="EMBL" id="BMHT01000005">
    <property type="protein sequence ID" value="GGF15722.1"/>
    <property type="molecule type" value="Genomic_DNA"/>
</dbReference>
<feature type="transmembrane region" description="Helical" evidence="1">
    <location>
        <begin position="113"/>
        <end position="130"/>
    </location>
</feature>
<feature type="transmembrane region" description="Helical" evidence="1">
    <location>
        <begin position="203"/>
        <end position="224"/>
    </location>
</feature>
<dbReference type="PANTHER" id="PTHR33802">
    <property type="entry name" value="SI:CH211-161H7.5-RELATED"/>
    <property type="match status" value="1"/>
</dbReference>
<dbReference type="Gene3D" id="1.20.1260.100">
    <property type="entry name" value="TspO/MBR protein"/>
    <property type="match status" value="1"/>
</dbReference>
<keyword evidence="3" id="KW-1185">Reference proteome</keyword>
<keyword evidence="1" id="KW-1133">Transmembrane helix</keyword>
<dbReference type="Proteomes" id="UP000632273">
    <property type="component" value="Unassembled WGS sequence"/>
</dbReference>
<evidence type="ECO:0000256" key="1">
    <source>
        <dbReference type="SAM" id="Phobius"/>
    </source>
</evidence>
<feature type="transmembrane region" description="Helical" evidence="1">
    <location>
        <begin position="75"/>
        <end position="101"/>
    </location>
</feature>
<evidence type="ECO:0000313" key="2">
    <source>
        <dbReference type="EMBL" id="GGF15722.1"/>
    </source>
</evidence>
<protein>
    <submittedName>
        <fullName evidence="2">Tryptophan-rich sensory protein</fullName>
    </submittedName>
</protein>
<keyword evidence="1" id="KW-0812">Transmembrane</keyword>
<feature type="transmembrane region" description="Helical" evidence="1">
    <location>
        <begin position="39"/>
        <end position="55"/>
    </location>
</feature>
<accession>A0ABQ1UGD9</accession>
<proteinExistence type="predicted"/>
<organism evidence="2 3">
    <name type="scientific">Hymenobacter cavernae</name>
    <dbReference type="NCBI Taxonomy" id="2044852"/>
    <lineage>
        <taxon>Bacteria</taxon>
        <taxon>Pseudomonadati</taxon>
        <taxon>Bacteroidota</taxon>
        <taxon>Cytophagia</taxon>
        <taxon>Cytophagales</taxon>
        <taxon>Hymenobacteraceae</taxon>
        <taxon>Hymenobacter</taxon>
    </lineage>
</organism>
<feature type="transmembrane region" description="Helical" evidence="1">
    <location>
        <begin position="258"/>
        <end position="275"/>
    </location>
</feature>
<dbReference type="PANTHER" id="PTHR33802:SF1">
    <property type="entry name" value="XK-RELATED PROTEIN"/>
    <property type="match status" value="1"/>
</dbReference>
<keyword evidence="1" id="KW-0472">Membrane</keyword>
<feature type="transmembrane region" description="Helical" evidence="1">
    <location>
        <begin position="175"/>
        <end position="197"/>
    </location>
</feature>
<sequence length="285" mass="30721">MVGQERRHKIGLNSHEPMTTLFTTASSEVGTTVFRQRRWVAAAAVFGNIVLTYWSRIQPFNGQSMGYVSGKYPSLLTPAGYAFSIWGIIFLALGIYAVWQLLPAQRTNPLPDAVAKPLILANIATAAWVVVFAYEYIAWCAVIMLIILGALILTYGRARRLIAAGAAPRWTSLPFALYLGWISVASTVNVTIGLRALGWETPTNVTVVLTLGLLAVVTALGLWISRAFSDATVAFVITWALVAVWVARRGAYPELADAALVGAAVAFVGGIGLAWRRQARVTAGV</sequence>
<feature type="transmembrane region" description="Helical" evidence="1">
    <location>
        <begin position="136"/>
        <end position="155"/>
    </location>
</feature>
<reference evidence="3" key="1">
    <citation type="journal article" date="2019" name="Int. J. Syst. Evol. Microbiol.">
        <title>The Global Catalogue of Microorganisms (GCM) 10K type strain sequencing project: providing services to taxonomists for standard genome sequencing and annotation.</title>
        <authorList>
            <consortium name="The Broad Institute Genomics Platform"/>
            <consortium name="The Broad Institute Genome Sequencing Center for Infectious Disease"/>
            <person name="Wu L."/>
            <person name="Ma J."/>
        </authorList>
    </citation>
    <scope>NUCLEOTIDE SEQUENCE [LARGE SCALE GENOMIC DNA]</scope>
    <source>
        <strain evidence="3">CGMCC 1.15197</strain>
    </source>
</reference>
<evidence type="ECO:0000313" key="3">
    <source>
        <dbReference type="Proteomes" id="UP000632273"/>
    </source>
</evidence>
<feature type="transmembrane region" description="Helical" evidence="1">
    <location>
        <begin position="231"/>
        <end position="252"/>
    </location>
</feature>
<dbReference type="InterPro" id="IPR038330">
    <property type="entry name" value="TspO/MBR-related_sf"/>
</dbReference>
<gene>
    <name evidence="2" type="ORF">GCM10011383_28760</name>
</gene>